<evidence type="ECO:0000256" key="2">
    <source>
        <dbReference type="ARBA" id="ARBA00022723"/>
    </source>
</evidence>
<organism evidence="5 6">
    <name type="scientific">Streptomyces cinerochromogenes</name>
    <dbReference type="NCBI Taxonomy" id="66422"/>
    <lineage>
        <taxon>Bacteria</taxon>
        <taxon>Bacillati</taxon>
        <taxon>Actinomycetota</taxon>
        <taxon>Actinomycetes</taxon>
        <taxon>Kitasatosporales</taxon>
        <taxon>Streptomycetaceae</taxon>
        <taxon>Streptomyces</taxon>
    </lineage>
</organism>
<feature type="compositionally biased region" description="Basic and acidic residues" evidence="3">
    <location>
        <begin position="275"/>
        <end position="287"/>
    </location>
</feature>
<dbReference type="InterPro" id="IPR051121">
    <property type="entry name" value="FAH"/>
</dbReference>
<keyword evidence="5" id="KW-0378">Hydrolase</keyword>
<comment type="caution">
    <text evidence="5">The sequence shown here is derived from an EMBL/GenBank/DDBJ whole genome shotgun (WGS) entry which is preliminary data.</text>
</comment>
<evidence type="ECO:0000259" key="4">
    <source>
        <dbReference type="Pfam" id="PF01557"/>
    </source>
</evidence>
<dbReference type="InterPro" id="IPR036663">
    <property type="entry name" value="Fumarylacetoacetase_C_sf"/>
</dbReference>
<keyword evidence="2" id="KW-0479">Metal-binding</keyword>
<evidence type="ECO:0000313" key="5">
    <source>
        <dbReference type="EMBL" id="MFG3013880.1"/>
    </source>
</evidence>
<dbReference type="InterPro" id="IPR011234">
    <property type="entry name" value="Fumarylacetoacetase-like_C"/>
</dbReference>
<protein>
    <submittedName>
        <fullName evidence="5">Fumarylacetoacetate hydrolase family protein</fullName>
    </submittedName>
</protein>
<evidence type="ECO:0000256" key="1">
    <source>
        <dbReference type="ARBA" id="ARBA00010211"/>
    </source>
</evidence>
<dbReference type="EMBL" id="JBICYV010000013">
    <property type="protein sequence ID" value="MFG3013880.1"/>
    <property type="molecule type" value="Genomic_DNA"/>
</dbReference>
<accession>A0ABW7BDW3</accession>
<feature type="domain" description="Fumarylacetoacetase-like C-terminal" evidence="4">
    <location>
        <begin position="51"/>
        <end position="266"/>
    </location>
</feature>
<comment type="similarity">
    <text evidence="1">Belongs to the FAH family.</text>
</comment>
<evidence type="ECO:0000256" key="3">
    <source>
        <dbReference type="SAM" id="MobiDB-lite"/>
    </source>
</evidence>
<sequence>MSIPLLAGYPDVASVLEEWESLASALRAWRPADGVPLSDVRLLAPLPSPRKLICAGANYHSHLREMGVSDTPPDLEPFFFLLPPTSITGPGGAVTIPDDPTARVDWEAELGVVIGRRAHGIPVERALEAVAGYTVVNDITARGLHARRNPLAPPFAYDWLASKGRDTFTPIGPGVTPSWFVPDPQALPVRLWRNGVLEQDGSTGEMIAPVARLVSEASALMTLEPGDIIATGTPAGVGVAKGTSLVPGDQLSVEIDPLGRLDNPVRLAAEAQPADPRREMLHTGEAR</sequence>
<reference evidence="5 6" key="1">
    <citation type="submission" date="2024-10" db="EMBL/GenBank/DDBJ databases">
        <title>The Natural Products Discovery Center: Release of the First 8490 Sequenced Strains for Exploring Actinobacteria Biosynthetic Diversity.</title>
        <authorList>
            <person name="Kalkreuter E."/>
            <person name="Kautsar S.A."/>
            <person name="Yang D."/>
            <person name="Bader C.D."/>
            <person name="Teijaro C.N."/>
            <person name="Fluegel L."/>
            <person name="Davis C.M."/>
            <person name="Simpson J.R."/>
            <person name="Lauterbach L."/>
            <person name="Steele A.D."/>
            <person name="Gui C."/>
            <person name="Meng S."/>
            <person name="Li G."/>
            <person name="Viehrig K."/>
            <person name="Ye F."/>
            <person name="Su P."/>
            <person name="Kiefer A.F."/>
            <person name="Nichols A."/>
            <person name="Cepeda A.J."/>
            <person name="Yan W."/>
            <person name="Fan B."/>
            <person name="Jiang Y."/>
            <person name="Adhikari A."/>
            <person name="Zheng C.-J."/>
            <person name="Schuster L."/>
            <person name="Cowan T.M."/>
            <person name="Smanski M.J."/>
            <person name="Chevrette M.G."/>
            <person name="De Carvalho L.P.S."/>
            <person name="Shen B."/>
        </authorList>
    </citation>
    <scope>NUCLEOTIDE SEQUENCE [LARGE SCALE GENOMIC DNA]</scope>
    <source>
        <strain evidence="5 6">NPDC048320</strain>
    </source>
</reference>
<proteinExistence type="inferred from homology"/>
<dbReference type="Proteomes" id="UP001604267">
    <property type="component" value="Unassembled WGS sequence"/>
</dbReference>
<keyword evidence="6" id="KW-1185">Reference proteome</keyword>
<dbReference type="SUPFAM" id="SSF56529">
    <property type="entry name" value="FAH"/>
    <property type="match status" value="1"/>
</dbReference>
<dbReference type="GO" id="GO:0016787">
    <property type="term" value="F:hydrolase activity"/>
    <property type="evidence" value="ECO:0007669"/>
    <property type="project" value="UniProtKB-KW"/>
</dbReference>
<dbReference type="Pfam" id="PF01557">
    <property type="entry name" value="FAA_hydrolase"/>
    <property type="match status" value="1"/>
</dbReference>
<name>A0ABW7BDW3_9ACTN</name>
<dbReference type="Gene3D" id="3.90.850.10">
    <property type="entry name" value="Fumarylacetoacetase-like, C-terminal domain"/>
    <property type="match status" value="1"/>
</dbReference>
<dbReference type="PANTHER" id="PTHR42796">
    <property type="entry name" value="FUMARYLACETOACETATE HYDROLASE DOMAIN-CONTAINING PROTEIN 2A-RELATED"/>
    <property type="match status" value="1"/>
</dbReference>
<feature type="region of interest" description="Disordered" evidence="3">
    <location>
        <begin position="267"/>
        <end position="287"/>
    </location>
</feature>
<dbReference type="RefSeq" id="WP_392819903.1">
    <property type="nucleotide sequence ID" value="NZ_JBICYV010000013.1"/>
</dbReference>
<evidence type="ECO:0000313" key="6">
    <source>
        <dbReference type="Proteomes" id="UP001604267"/>
    </source>
</evidence>
<dbReference type="PANTHER" id="PTHR42796:SF4">
    <property type="entry name" value="FUMARYLACETOACETATE HYDROLASE DOMAIN-CONTAINING PROTEIN 2A"/>
    <property type="match status" value="1"/>
</dbReference>
<gene>
    <name evidence="5" type="ORF">ACGFZB_26305</name>
</gene>